<evidence type="ECO:0000313" key="11">
    <source>
        <dbReference type="Proteomes" id="UP000246121"/>
    </source>
</evidence>
<dbReference type="SUPFAM" id="SSF55486">
    <property type="entry name" value="Metalloproteases ('zincins'), catalytic domain"/>
    <property type="match status" value="1"/>
</dbReference>
<feature type="active site" description="Proton donor/acceptor" evidence="9">
    <location>
        <position position="266"/>
    </location>
</feature>
<dbReference type="VEuPathDB" id="TriTrypDB:TcG_03653"/>
<evidence type="ECO:0000256" key="5">
    <source>
        <dbReference type="ARBA" id="ARBA00023049"/>
    </source>
</evidence>
<dbReference type="CDD" id="cd06460">
    <property type="entry name" value="M32_Taq"/>
    <property type="match status" value="1"/>
</dbReference>
<evidence type="ECO:0000256" key="8">
    <source>
        <dbReference type="ARBA" id="ARBA00066553"/>
    </source>
</evidence>
<proteinExistence type="inferred from homology"/>
<dbReference type="FunFam" id="1.10.1370.30:FF:000003">
    <property type="entry name" value="Thermostable carboxypeptidase 1"/>
    <property type="match status" value="1"/>
</dbReference>
<evidence type="ECO:0000313" key="10">
    <source>
        <dbReference type="EMBL" id="PWU98677.1"/>
    </source>
</evidence>
<keyword evidence="5" id="KW-0482">Metalloprotease</keyword>
<comment type="catalytic activity">
    <reaction evidence="6">
        <text>Release of a C-terminal amino acid with broad specificity, except for -Pro.</text>
        <dbReference type="EC" id="3.4.17.19"/>
    </reaction>
</comment>
<dbReference type="GO" id="GO:0004181">
    <property type="term" value="F:metallocarboxypeptidase activity"/>
    <property type="evidence" value="ECO:0007669"/>
    <property type="project" value="InterPro"/>
</dbReference>
<evidence type="ECO:0000256" key="1">
    <source>
        <dbReference type="ARBA" id="ARBA00022645"/>
    </source>
</evidence>
<reference evidence="10 11" key="1">
    <citation type="journal article" date="2018" name="Microb. Genom.">
        <title>Expanding an expanded genome: long-read sequencing of Trypanosoma cruzi.</title>
        <authorList>
            <person name="Berna L."/>
            <person name="Rodriguez M."/>
            <person name="Chiribao M.L."/>
            <person name="Parodi-Talice A."/>
            <person name="Pita S."/>
            <person name="Rijo G."/>
            <person name="Alvarez-Valin F."/>
            <person name="Robello C."/>
        </authorList>
    </citation>
    <scope>NUCLEOTIDE SEQUENCE [LARGE SCALE GENOMIC DNA]</scope>
    <source>
        <strain evidence="10 11">Dm28c</strain>
    </source>
</reference>
<dbReference type="Gene3D" id="1.10.1370.30">
    <property type="match status" value="1"/>
</dbReference>
<evidence type="ECO:0000256" key="7">
    <source>
        <dbReference type="ARBA" id="ARBA00061580"/>
    </source>
</evidence>
<dbReference type="EC" id="3.4.17.19" evidence="8"/>
<keyword evidence="2" id="KW-0645">Protease</keyword>
<dbReference type="Pfam" id="PF02074">
    <property type="entry name" value="Peptidase_M32"/>
    <property type="match status" value="1"/>
</dbReference>
<evidence type="ECO:0000256" key="2">
    <source>
        <dbReference type="ARBA" id="ARBA00022670"/>
    </source>
</evidence>
<dbReference type="VEuPathDB" id="TriTrypDB:BCY84_13558"/>
<keyword evidence="1 10" id="KW-0121">Carboxypeptidase</keyword>
<dbReference type="GO" id="GO:0006508">
    <property type="term" value="P:proteolysis"/>
    <property type="evidence" value="ECO:0007669"/>
    <property type="project" value="UniProtKB-KW"/>
</dbReference>
<dbReference type="PANTHER" id="PTHR34217">
    <property type="entry name" value="METAL-DEPENDENT CARBOXYPEPTIDASE"/>
    <property type="match status" value="1"/>
</dbReference>
<keyword evidence="4" id="KW-0378">Hydrolase</keyword>
<dbReference type="VEuPathDB" id="TriTrypDB:C3747_45g202"/>
<dbReference type="GO" id="GO:0046914">
    <property type="term" value="F:transition metal ion binding"/>
    <property type="evidence" value="ECO:0007669"/>
    <property type="project" value="UniProtKB-ARBA"/>
</dbReference>
<dbReference type="VEuPathDB" id="TriTrypDB:TcCLB.504045.60"/>
<name>A0A2V2VQH4_TRYCR</name>
<dbReference type="EMBL" id="PRFA01000011">
    <property type="protein sequence ID" value="PWU98677.1"/>
    <property type="molecule type" value="Genomic_DNA"/>
</dbReference>
<dbReference type="PIRSF" id="PIRSF006615">
    <property type="entry name" value="Zn_crbxpep_Taq"/>
    <property type="match status" value="1"/>
</dbReference>
<gene>
    <name evidence="10" type="ORF">C4B63_11g45</name>
</gene>
<dbReference type="PRINTS" id="PR00998">
    <property type="entry name" value="CRBOXYPTASET"/>
</dbReference>
<dbReference type="VEuPathDB" id="TriTrypDB:TcCLB.504153.160"/>
<dbReference type="PROSITE" id="PS52034">
    <property type="entry name" value="PEPTIDASE_M32"/>
    <property type="match status" value="1"/>
</dbReference>
<dbReference type="InterPro" id="IPR001333">
    <property type="entry name" value="Peptidase_M32_Taq"/>
</dbReference>
<comment type="caution">
    <text evidence="10">The sequence shown here is derived from an EMBL/GenBank/DDBJ whole genome shotgun (WGS) entry which is preliminary data.</text>
</comment>
<sequence length="503" mass="58287">MEAYKKLETTFTKIYRFRHLISMAFWDIQVLMPRGGAEARGAAIAELQLHVHELLTDPKMRDLLLEAEKNKEQLGTLQQANLREIRLEWERENLLPEEIIKKKSELTTRAQQIWRKSREENDFSQWLPMLKELVALFYETGVALAGNTGKHPYEALLQLYEPGTSLERIDEIFNEIKSWLPGLIREVMEKRKAAGEEVLTPVGPFPLEAQRELSRYCMNVWKFDFDGGRQDCSLHPFCGGVKEDVRITTRYDESRFETGLMAVIHETGHAKYEQNGGPKEMITQLIARYRSLGVHEGQSLFAERMVARSKPFIEFLLPKLKELFGDQPAFTPENMVRIIQRVNPSFIRITSDELCYTMHIILRYEIERGLIEGKLRVEDVPAVWNEKMKSYLGIETLGNDREGCLQDIHWSIGDFGYFPTYSLGALVAAQLMASIRRDLGNDVVDDCIRKGELGAILEKQREKIWQHGSTYTTEELLTKATGEPLNPRFFREHLERRYRDKVG</sequence>
<evidence type="ECO:0000256" key="4">
    <source>
        <dbReference type="ARBA" id="ARBA00022801"/>
    </source>
</evidence>
<dbReference type="VEuPathDB" id="TriTrypDB:ECC02_002232"/>
<dbReference type="PANTHER" id="PTHR34217:SF1">
    <property type="entry name" value="CARBOXYPEPTIDASE 1"/>
    <property type="match status" value="1"/>
</dbReference>
<organism evidence="10 11">
    <name type="scientific">Trypanosoma cruzi</name>
    <dbReference type="NCBI Taxonomy" id="5693"/>
    <lineage>
        <taxon>Eukaryota</taxon>
        <taxon>Discoba</taxon>
        <taxon>Euglenozoa</taxon>
        <taxon>Kinetoplastea</taxon>
        <taxon>Metakinetoplastina</taxon>
        <taxon>Trypanosomatida</taxon>
        <taxon>Trypanosomatidae</taxon>
        <taxon>Trypanosoma</taxon>
        <taxon>Schizotrypanum</taxon>
    </lineage>
</organism>
<dbReference type="VEuPathDB" id="TriTrypDB:TcBrA4_0082450"/>
<comment type="similarity">
    <text evidence="7">Belongs to the peptidase M32 family.</text>
</comment>
<evidence type="ECO:0000256" key="3">
    <source>
        <dbReference type="ARBA" id="ARBA00022723"/>
    </source>
</evidence>
<dbReference type="VEuPathDB" id="TriTrypDB:C4B63_11g45"/>
<accession>A0A2V2VQH4</accession>
<dbReference type="VEuPathDB" id="TriTrypDB:Tc_MARK_5079"/>
<dbReference type="Proteomes" id="UP000246121">
    <property type="component" value="Unassembled WGS sequence"/>
</dbReference>
<protein>
    <recommendedName>
        <fullName evidence="8">carboxypeptidase Taq</fullName>
        <ecNumber evidence="8">3.4.17.19</ecNumber>
    </recommendedName>
</protein>
<dbReference type="VEuPathDB" id="TriTrypDB:TcCL_NonESM08259"/>
<dbReference type="VEuPathDB" id="TriTrypDB:TCSYLVIO_006376"/>
<dbReference type="AlphaFoldDB" id="A0A2V2VQH4"/>
<evidence type="ECO:0000256" key="6">
    <source>
        <dbReference type="ARBA" id="ARBA00052755"/>
    </source>
</evidence>
<evidence type="ECO:0000256" key="9">
    <source>
        <dbReference type="PIRSR" id="PIRSR006615-2"/>
    </source>
</evidence>
<dbReference type="VEuPathDB" id="TriTrypDB:TCDM_01553"/>
<keyword evidence="3" id="KW-0479">Metal-binding</keyword>
<dbReference type="VEuPathDB" id="TriTrypDB:TcYC6_0072760"/>